<dbReference type="AlphaFoldDB" id="A0A3D8K046"/>
<dbReference type="OrthoDB" id="9024988at2"/>
<evidence type="ECO:0000313" key="1">
    <source>
        <dbReference type="EMBL" id="RDU98276.1"/>
    </source>
</evidence>
<evidence type="ECO:0000313" key="2">
    <source>
        <dbReference type="Proteomes" id="UP000256838"/>
    </source>
</evidence>
<dbReference type="EMBL" id="QRGA01000007">
    <property type="protein sequence ID" value="RDU98276.1"/>
    <property type="molecule type" value="Genomic_DNA"/>
</dbReference>
<gene>
    <name evidence="1" type="ORF">DWV00_13225</name>
</gene>
<name>A0A3D8K046_9BURK</name>
<reference evidence="1 2" key="1">
    <citation type="submission" date="2018-08" db="EMBL/GenBank/DDBJ databases">
        <title>Paraburkholderia sp. DHOM06 isolated from forest soil.</title>
        <authorList>
            <person name="Gao Z.-H."/>
            <person name="Qiu L.-H."/>
        </authorList>
    </citation>
    <scope>NUCLEOTIDE SEQUENCE [LARGE SCALE GENOMIC DNA]</scope>
    <source>
        <strain evidence="1 2">DHOM06</strain>
    </source>
</reference>
<protein>
    <submittedName>
        <fullName evidence="1">Uncharacterized protein</fullName>
    </submittedName>
</protein>
<proteinExistence type="predicted"/>
<dbReference type="RefSeq" id="WP_115534035.1">
    <property type="nucleotide sequence ID" value="NZ_QRGA01000007.1"/>
</dbReference>
<dbReference type="Proteomes" id="UP000256838">
    <property type="component" value="Unassembled WGS sequence"/>
</dbReference>
<organism evidence="1 2">
    <name type="scientific">Trinickia dinghuensis</name>
    <dbReference type="NCBI Taxonomy" id="2291023"/>
    <lineage>
        <taxon>Bacteria</taxon>
        <taxon>Pseudomonadati</taxon>
        <taxon>Pseudomonadota</taxon>
        <taxon>Betaproteobacteria</taxon>
        <taxon>Burkholderiales</taxon>
        <taxon>Burkholderiaceae</taxon>
        <taxon>Trinickia</taxon>
    </lineage>
</organism>
<accession>A0A3D8K046</accession>
<comment type="caution">
    <text evidence="1">The sequence shown here is derived from an EMBL/GenBank/DDBJ whole genome shotgun (WGS) entry which is preliminary data.</text>
</comment>
<keyword evidence="2" id="KW-1185">Reference proteome</keyword>
<sequence>MSTVYFVKTGEQYLCPGEDGDVGMTPSFEEAEHFLSYEEAESAARANAEPGYQIITQHRG</sequence>